<accession>A0A396J5S4</accession>
<comment type="caution">
    <text evidence="2">The sequence shown here is derived from an EMBL/GenBank/DDBJ whole genome shotgun (WGS) entry which is preliminary data.</text>
</comment>
<organism evidence="2">
    <name type="scientific">Medicago truncatula</name>
    <name type="common">Barrel medic</name>
    <name type="synonym">Medicago tribuloides</name>
    <dbReference type="NCBI Taxonomy" id="3880"/>
    <lineage>
        <taxon>Eukaryota</taxon>
        <taxon>Viridiplantae</taxon>
        <taxon>Streptophyta</taxon>
        <taxon>Embryophyta</taxon>
        <taxon>Tracheophyta</taxon>
        <taxon>Spermatophyta</taxon>
        <taxon>Magnoliopsida</taxon>
        <taxon>eudicotyledons</taxon>
        <taxon>Gunneridae</taxon>
        <taxon>Pentapetalae</taxon>
        <taxon>rosids</taxon>
        <taxon>fabids</taxon>
        <taxon>Fabales</taxon>
        <taxon>Fabaceae</taxon>
        <taxon>Papilionoideae</taxon>
        <taxon>50 kb inversion clade</taxon>
        <taxon>NPAAA clade</taxon>
        <taxon>Hologalegina</taxon>
        <taxon>IRL clade</taxon>
        <taxon>Trifolieae</taxon>
        <taxon>Medicago</taxon>
    </lineage>
</organism>
<keyword evidence="1" id="KW-0472">Membrane</keyword>
<feature type="transmembrane region" description="Helical" evidence="1">
    <location>
        <begin position="21"/>
        <end position="45"/>
    </location>
</feature>
<evidence type="ECO:0000256" key="1">
    <source>
        <dbReference type="SAM" id="Phobius"/>
    </source>
</evidence>
<keyword evidence="1" id="KW-1133">Transmembrane helix</keyword>
<sequence length="47" mass="6068">MQQILRYFQQLANMELMLDIVYTYIFLYTFIPIYFYVYTFIIFYWNL</sequence>
<name>A0A396J5S4_MEDTR</name>
<dbReference type="AlphaFoldDB" id="A0A396J5S4"/>
<protein>
    <recommendedName>
        <fullName evidence="3">Transmembrane protein</fullName>
    </recommendedName>
</protein>
<reference evidence="2" key="1">
    <citation type="journal article" date="2018" name="Nat. Plants">
        <title>Whole-genome landscape of Medicago truncatula symbiotic genes.</title>
        <authorList>
            <person name="Pecrix Y."/>
            <person name="Gamas P."/>
            <person name="Carrere S."/>
        </authorList>
    </citation>
    <scope>NUCLEOTIDE SEQUENCE</scope>
    <source>
        <tissue evidence="2">Leaves</tissue>
    </source>
</reference>
<dbReference type="Proteomes" id="UP000265566">
    <property type="component" value="Chromosome 2"/>
</dbReference>
<evidence type="ECO:0008006" key="3">
    <source>
        <dbReference type="Google" id="ProtNLM"/>
    </source>
</evidence>
<evidence type="ECO:0000313" key="2">
    <source>
        <dbReference type="EMBL" id="RHN73340.1"/>
    </source>
</evidence>
<proteinExistence type="predicted"/>
<dbReference type="EMBL" id="PSQE01000002">
    <property type="protein sequence ID" value="RHN73340.1"/>
    <property type="molecule type" value="Genomic_DNA"/>
</dbReference>
<keyword evidence="1" id="KW-0812">Transmembrane</keyword>
<dbReference type="Gramene" id="rna9141">
    <property type="protein sequence ID" value="RHN73340.1"/>
    <property type="gene ID" value="gene9141"/>
</dbReference>
<gene>
    <name evidence="2" type="ORF">MtrunA17_Chr2g0297391</name>
</gene>